<dbReference type="InterPro" id="IPR050714">
    <property type="entry name" value="Cobalamin_biosynth_MTase"/>
</dbReference>
<feature type="domain" description="Tetrapyrrole methylase" evidence="6">
    <location>
        <begin position="62"/>
        <end position="188"/>
    </location>
</feature>
<gene>
    <name evidence="7" type="primary">cbiE</name>
    <name evidence="7" type="ORF">ACFFIZ_15370</name>
</gene>
<dbReference type="CDD" id="cd02440">
    <property type="entry name" value="AdoMet_MTases"/>
    <property type="match status" value="1"/>
</dbReference>
<protein>
    <submittedName>
        <fullName evidence="7">Precorrin-6y C5,15-methyltransferase (Decarboxylating) subunit CbiE</fullName>
    </submittedName>
</protein>
<dbReference type="NCBIfam" id="TIGR02469">
    <property type="entry name" value="CbiT"/>
    <property type="match status" value="1"/>
</dbReference>
<dbReference type="Pfam" id="PF00590">
    <property type="entry name" value="TP_methylase"/>
    <property type="match status" value="1"/>
</dbReference>
<comment type="pathway">
    <text evidence="1">Cofactor biosynthesis; adenosylcobalamin biosynthesis.</text>
</comment>
<dbReference type="Gene3D" id="3.40.1010.10">
    <property type="entry name" value="Cobalt-precorrin-4 Transmethylase, Domain 1"/>
    <property type="match status" value="1"/>
</dbReference>
<evidence type="ECO:0000313" key="7">
    <source>
        <dbReference type="EMBL" id="MFC0201643.1"/>
    </source>
</evidence>
<keyword evidence="5" id="KW-0949">S-adenosyl-L-methionine</keyword>
<comment type="caution">
    <text evidence="7">The sequence shown here is derived from an EMBL/GenBank/DDBJ whole genome shotgun (WGS) entry which is preliminary data.</text>
</comment>
<dbReference type="Gene3D" id="3.40.50.150">
    <property type="entry name" value="Vaccinia Virus protein VP39"/>
    <property type="match status" value="1"/>
</dbReference>
<keyword evidence="4" id="KW-0808">Transferase</keyword>
<dbReference type="EMBL" id="JBHLWQ010000144">
    <property type="protein sequence ID" value="MFC0201643.1"/>
    <property type="molecule type" value="Genomic_DNA"/>
</dbReference>
<dbReference type="PANTHER" id="PTHR43182">
    <property type="entry name" value="COBALT-PRECORRIN-6B C(15)-METHYLTRANSFERASE (DECARBOXYLATING)"/>
    <property type="match status" value="1"/>
</dbReference>
<dbReference type="CDD" id="cd11644">
    <property type="entry name" value="Precorrin-6Y-MT"/>
    <property type="match status" value="1"/>
</dbReference>
<dbReference type="InterPro" id="IPR014008">
    <property type="entry name" value="Cbl_synth_MTase_CbiT"/>
</dbReference>
<evidence type="ECO:0000256" key="4">
    <source>
        <dbReference type="ARBA" id="ARBA00022679"/>
    </source>
</evidence>
<keyword evidence="8" id="KW-1185">Reference proteome</keyword>
<dbReference type="SUPFAM" id="SSF53335">
    <property type="entry name" value="S-adenosyl-L-methionine-dependent methyltransferases"/>
    <property type="match status" value="1"/>
</dbReference>
<organism evidence="7 8">
    <name type="scientific">Paracoccus rhizosphaerae</name>
    <dbReference type="NCBI Taxonomy" id="1133347"/>
    <lineage>
        <taxon>Bacteria</taxon>
        <taxon>Pseudomonadati</taxon>
        <taxon>Pseudomonadota</taxon>
        <taxon>Alphaproteobacteria</taxon>
        <taxon>Rhodobacterales</taxon>
        <taxon>Paracoccaceae</taxon>
        <taxon>Paracoccus</taxon>
    </lineage>
</organism>
<dbReference type="Proteomes" id="UP001589795">
    <property type="component" value="Unassembled WGS sequence"/>
</dbReference>
<accession>A0ABV6CLN5</accession>
<dbReference type="SUPFAM" id="SSF53790">
    <property type="entry name" value="Tetrapyrrole methylase"/>
    <property type="match status" value="1"/>
</dbReference>
<dbReference type="RefSeq" id="WP_265506800.1">
    <property type="nucleotide sequence ID" value="NZ_JAOTBE010000018.1"/>
</dbReference>
<evidence type="ECO:0000313" key="8">
    <source>
        <dbReference type="Proteomes" id="UP001589795"/>
    </source>
</evidence>
<evidence type="ECO:0000256" key="2">
    <source>
        <dbReference type="ARBA" id="ARBA00022573"/>
    </source>
</evidence>
<evidence type="ECO:0000259" key="6">
    <source>
        <dbReference type="Pfam" id="PF00590"/>
    </source>
</evidence>
<dbReference type="InterPro" id="IPR014777">
    <property type="entry name" value="4pyrrole_Mease_sub1"/>
</dbReference>
<sequence length="396" mass="41325">MSDPWLTIIGITENGLTDLGDASRRALAAAQVIFGGPRHLRLAGAGDRGRPWPVPFDISPVVALRGQRVAVLASGDPFWFGAGGSLAAALQPGEWRALPAPGVLSLAAARLGWRIETCATLGLHAAPFTRLRPHLARGCRVIAALRDGGAPAELAVWLTAEGAGAMRMTVLERLGGPAERVRQTVAAEFTLHDVAAPVAVALNGADLPRGWGLAAVPGRDDDLFAHRGQITKSPVRALSLAALQPRSGALLWDIGGGSGSISVEWALAGGRAICLEPRADRLDLIRTNLDHFGVADRVTLHQGAAPQALAELPEPDAVFVGGGASAALFDALWPALPPGARLVANAVTLESEALLADLHARRGGDLTRIEIARAAPLGTMRGWQPARPVVQWAVSR</sequence>
<evidence type="ECO:0000256" key="3">
    <source>
        <dbReference type="ARBA" id="ARBA00022603"/>
    </source>
</evidence>
<dbReference type="InterPro" id="IPR035996">
    <property type="entry name" value="4pyrrol_Methylase_sf"/>
</dbReference>
<dbReference type="InterPro" id="IPR029063">
    <property type="entry name" value="SAM-dependent_MTases_sf"/>
</dbReference>
<name>A0ABV6CLN5_9RHOB</name>
<dbReference type="PIRSF" id="PIRSF036428">
    <property type="entry name" value="CobL"/>
    <property type="match status" value="1"/>
</dbReference>
<dbReference type="InterPro" id="IPR012818">
    <property type="entry name" value="CbiE"/>
</dbReference>
<evidence type="ECO:0000256" key="5">
    <source>
        <dbReference type="ARBA" id="ARBA00022691"/>
    </source>
</evidence>
<dbReference type="InterPro" id="IPR000878">
    <property type="entry name" value="4pyrrol_Mease"/>
</dbReference>
<dbReference type="NCBIfam" id="TIGR02467">
    <property type="entry name" value="CbiE"/>
    <property type="match status" value="1"/>
</dbReference>
<proteinExistence type="predicted"/>
<dbReference type="InterPro" id="IPR006365">
    <property type="entry name" value="Cbl_synth_CobL"/>
</dbReference>
<evidence type="ECO:0000256" key="1">
    <source>
        <dbReference type="ARBA" id="ARBA00004953"/>
    </source>
</evidence>
<keyword evidence="3" id="KW-0489">Methyltransferase</keyword>
<dbReference type="PANTHER" id="PTHR43182:SF1">
    <property type="entry name" value="COBALT-PRECORRIN-7 C(5)-METHYLTRANSFERASE"/>
    <property type="match status" value="1"/>
</dbReference>
<keyword evidence="2" id="KW-0169">Cobalamin biosynthesis</keyword>
<reference evidence="7 8" key="1">
    <citation type="submission" date="2024-09" db="EMBL/GenBank/DDBJ databases">
        <authorList>
            <person name="Sun Q."/>
            <person name="Mori K."/>
        </authorList>
    </citation>
    <scope>NUCLEOTIDE SEQUENCE [LARGE SCALE GENOMIC DNA]</scope>
    <source>
        <strain evidence="7 8">CCM 7904</strain>
    </source>
</reference>